<feature type="region of interest" description="Disordered" evidence="1">
    <location>
        <begin position="1"/>
        <end position="97"/>
    </location>
</feature>
<dbReference type="Proteomes" id="UP001589575">
    <property type="component" value="Unassembled WGS sequence"/>
</dbReference>
<name>A0ABV5G715_9MICC</name>
<feature type="compositionally biased region" description="Basic residues" evidence="1">
    <location>
        <begin position="84"/>
        <end position="94"/>
    </location>
</feature>
<evidence type="ECO:0000313" key="2">
    <source>
        <dbReference type="EMBL" id="MFB9074419.1"/>
    </source>
</evidence>
<evidence type="ECO:0000256" key="1">
    <source>
        <dbReference type="SAM" id="MobiDB-lite"/>
    </source>
</evidence>
<organism evidence="2 3">
    <name type="scientific">Citricoccus parietis</name>
    <dbReference type="NCBI Taxonomy" id="592307"/>
    <lineage>
        <taxon>Bacteria</taxon>
        <taxon>Bacillati</taxon>
        <taxon>Actinomycetota</taxon>
        <taxon>Actinomycetes</taxon>
        <taxon>Micrococcales</taxon>
        <taxon>Micrococcaceae</taxon>
        <taxon>Citricoccus</taxon>
    </lineage>
</organism>
<dbReference type="EMBL" id="JBHMFI010000002">
    <property type="protein sequence ID" value="MFB9074419.1"/>
    <property type="molecule type" value="Genomic_DNA"/>
</dbReference>
<protein>
    <submittedName>
        <fullName evidence="2">Uncharacterized protein</fullName>
    </submittedName>
</protein>
<accession>A0ABV5G715</accession>
<comment type="caution">
    <text evidence="2">The sequence shown here is derived from an EMBL/GenBank/DDBJ whole genome shotgun (WGS) entry which is preliminary data.</text>
</comment>
<gene>
    <name evidence="2" type="ORF">ACFFX0_25805</name>
</gene>
<proteinExistence type="predicted"/>
<reference evidence="2 3" key="1">
    <citation type="submission" date="2024-09" db="EMBL/GenBank/DDBJ databases">
        <authorList>
            <person name="Sun Q."/>
            <person name="Mori K."/>
        </authorList>
    </citation>
    <scope>NUCLEOTIDE SEQUENCE [LARGE SCALE GENOMIC DNA]</scope>
    <source>
        <strain evidence="2 3">CCM 7609</strain>
    </source>
</reference>
<sequence>MDSVSLASSARRRVSSPPRPATKASADCTADRGPMSSPRSLGTGQDLCTEGRPIGISCTVFPDRTTPSWTPPRVPRGSGSVASRKSRRSARAAWRRNAAAMSCPATIRSEVPAPSERVNRKRSASVEVTASVTASSRGSMPCRWVTLFWFMRSSARVAERWLRQEA</sequence>
<evidence type="ECO:0000313" key="3">
    <source>
        <dbReference type="Proteomes" id="UP001589575"/>
    </source>
</evidence>
<keyword evidence="3" id="KW-1185">Reference proteome</keyword>